<evidence type="ECO:0000313" key="4">
    <source>
        <dbReference type="Proteomes" id="UP000229498"/>
    </source>
</evidence>
<dbReference type="RefSeq" id="WP_109792141.1">
    <property type="nucleotide sequence ID" value="NZ_PHIG01000018.1"/>
</dbReference>
<gene>
    <name evidence="3" type="ORF">CVT23_04965</name>
    <name evidence="2" type="ORF">CVT23_06015</name>
    <name evidence="1" type="ORF">CVT23_11980</name>
</gene>
<dbReference type="EMBL" id="PHIG01000018">
    <property type="protein sequence ID" value="PJK30722.1"/>
    <property type="molecule type" value="Genomic_DNA"/>
</dbReference>
<proteinExistence type="predicted"/>
<dbReference type="AlphaFoldDB" id="A0A2M9G0T3"/>
<name>A0A2M9G0T3_9PROT</name>
<evidence type="ECO:0008006" key="5">
    <source>
        <dbReference type="Google" id="ProtNLM"/>
    </source>
</evidence>
<comment type="caution">
    <text evidence="1">The sequence shown here is derived from an EMBL/GenBank/DDBJ whole genome shotgun (WGS) entry which is preliminary data.</text>
</comment>
<dbReference type="EMBL" id="PHIG01000033">
    <property type="protein sequence ID" value="PJK29316.1"/>
    <property type="molecule type" value="Genomic_DNA"/>
</dbReference>
<organism evidence="1 4">
    <name type="scientific">Minwuia thermotolerans</name>
    <dbReference type="NCBI Taxonomy" id="2056226"/>
    <lineage>
        <taxon>Bacteria</taxon>
        <taxon>Pseudomonadati</taxon>
        <taxon>Pseudomonadota</taxon>
        <taxon>Alphaproteobacteria</taxon>
        <taxon>Minwuiales</taxon>
        <taxon>Minwuiaceae</taxon>
        <taxon>Minwuia</taxon>
    </lineage>
</organism>
<evidence type="ECO:0000313" key="1">
    <source>
        <dbReference type="EMBL" id="PJK29316.1"/>
    </source>
</evidence>
<protein>
    <recommendedName>
        <fullName evidence="5">Helix-turn-helix domain-containing protein</fullName>
    </recommendedName>
</protein>
<reference evidence="1 4" key="1">
    <citation type="submission" date="2017-11" db="EMBL/GenBank/DDBJ databases">
        <title>Draft genome sequence of Rhizobiales bacterium SY3-13.</title>
        <authorList>
            <person name="Sun C."/>
        </authorList>
    </citation>
    <scope>NUCLEOTIDE SEQUENCE [LARGE SCALE GENOMIC DNA]</scope>
    <source>
        <strain evidence="1 4">SY3-13</strain>
    </source>
</reference>
<dbReference type="Proteomes" id="UP000229498">
    <property type="component" value="Unassembled WGS sequence"/>
</dbReference>
<dbReference type="EMBL" id="PHIG01000025">
    <property type="protein sequence ID" value="PJK30499.1"/>
    <property type="molecule type" value="Genomic_DNA"/>
</dbReference>
<evidence type="ECO:0000313" key="3">
    <source>
        <dbReference type="EMBL" id="PJK30722.1"/>
    </source>
</evidence>
<dbReference type="OrthoDB" id="9801008at2"/>
<keyword evidence="4" id="KW-1185">Reference proteome</keyword>
<sequence>MAEGQLPATLNLVADAAGVEAALELALSRGGTRLRVPQRAEGSDLAAIVGVDAARAIVDALADERLEIPLAKAVIYRWLRAKNWSQERAGAAVKICRRTAQHWDRDPKPAAQIDLFD</sequence>
<accession>A0A2M9G0T3</accession>
<evidence type="ECO:0000313" key="2">
    <source>
        <dbReference type="EMBL" id="PJK30499.1"/>
    </source>
</evidence>